<proteinExistence type="predicted"/>
<gene>
    <name evidence="1" type="ORF">PMAYCL1PPCAC_19333</name>
</gene>
<name>A0AAN5I269_9BILA</name>
<dbReference type="Pfam" id="PF10272">
    <property type="entry name" value="Tmpp129"/>
    <property type="match status" value="1"/>
</dbReference>
<accession>A0AAN5I269</accession>
<evidence type="ECO:0000313" key="1">
    <source>
        <dbReference type="EMBL" id="GMR49138.1"/>
    </source>
</evidence>
<feature type="non-terminal residue" evidence="1">
    <location>
        <position position="160"/>
    </location>
</feature>
<dbReference type="InterPro" id="IPR018801">
    <property type="entry name" value="TM129"/>
</dbReference>
<dbReference type="GO" id="GO:0061630">
    <property type="term" value="F:ubiquitin protein ligase activity"/>
    <property type="evidence" value="ECO:0007669"/>
    <property type="project" value="InterPro"/>
</dbReference>
<comment type="caution">
    <text evidence="1">The sequence shown here is derived from an EMBL/GenBank/DDBJ whole genome shotgun (WGS) entry which is preliminary data.</text>
</comment>
<sequence length="160" mass="17628">QALLAAQVKFGEKVNVAFDVASVLREFSKDCPKAVLAFNYDTAVPPLMDALRATPKTDDNFEDTIKAIYRFGDACREKFAKDAHEIFSLCFKGNPKHAVSMRPEKNCIACDAKLPEVIIRKTCGRDGCGACACRPQWCCECLTRILAASNRVKGTCPSCR</sequence>
<evidence type="ECO:0000313" key="2">
    <source>
        <dbReference type="Proteomes" id="UP001328107"/>
    </source>
</evidence>
<dbReference type="GO" id="GO:0016020">
    <property type="term" value="C:membrane"/>
    <property type="evidence" value="ECO:0007669"/>
    <property type="project" value="InterPro"/>
</dbReference>
<dbReference type="AlphaFoldDB" id="A0AAN5I269"/>
<reference evidence="2" key="1">
    <citation type="submission" date="2022-10" db="EMBL/GenBank/DDBJ databases">
        <title>Genome assembly of Pristionchus species.</title>
        <authorList>
            <person name="Yoshida K."/>
            <person name="Sommer R.J."/>
        </authorList>
    </citation>
    <scope>NUCLEOTIDE SEQUENCE [LARGE SCALE GENOMIC DNA]</scope>
    <source>
        <strain evidence="2">RS5460</strain>
    </source>
</reference>
<dbReference type="GO" id="GO:0016567">
    <property type="term" value="P:protein ubiquitination"/>
    <property type="evidence" value="ECO:0007669"/>
    <property type="project" value="InterPro"/>
</dbReference>
<protein>
    <submittedName>
        <fullName evidence="1">Uncharacterized protein</fullName>
    </submittedName>
</protein>
<keyword evidence="2" id="KW-1185">Reference proteome</keyword>
<dbReference type="Proteomes" id="UP001328107">
    <property type="component" value="Unassembled WGS sequence"/>
</dbReference>
<organism evidence="1 2">
    <name type="scientific">Pristionchus mayeri</name>
    <dbReference type="NCBI Taxonomy" id="1317129"/>
    <lineage>
        <taxon>Eukaryota</taxon>
        <taxon>Metazoa</taxon>
        <taxon>Ecdysozoa</taxon>
        <taxon>Nematoda</taxon>
        <taxon>Chromadorea</taxon>
        <taxon>Rhabditida</taxon>
        <taxon>Rhabditina</taxon>
        <taxon>Diplogasteromorpha</taxon>
        <taxon>Diplogasteroidea</taxon>
        <taxon>Neodiplogasteridae</taxon>
        <taxon>Pristionchus</taxon>
    </lineage>
</organism>
<dbReference type="EMBL" id="BTRK01000004">
    <property type="protein sequence ID" value="GMR49138.1"/>
    <property type="molecule type" value="Genomic_DNA"/>
</dbReference>
<feature type="non-terminal residue" evidence="1">
    <location>
        <position position="1"/>
    </location>
</feature>